<evidence type="ECO:0000313" key="3">
    <source>
        <dbReference type="Proteomes" id="UP001307889"/>
    </source>
</evidence>
<dbReference type="EMBL" id="AP028921">
    <property type="protein sequence ID" value="BET02014.1"/>
    <property type="molecule type" value="Genomic_DNA"/>
</dbReference>
<feature type="coiled-coil region" evidence="1">
    <location>
        <begin position="42"/>
        <end position="76"/>
    </location>
</feature>
<sequence>MFYKLESNAISLISAPEAVDPGHWSPTEIPLDVSVVRREAANFALRRHCALLQNNLAALQEERSNLQRLLDSLLISHTAE</sequence>
<keyword evidence="1" id="KW-0175">Coiled coil</keyword>
<gene>
    <name evidence="2" type="ORF">NTJ_14832</name>
</gene>
<keyword evidence="3" id="KW-1185">Reference proteome</keyword>
<organism evidence="2 3">
    <name type="scientific">Nesidiocoris tenuis</name>
    <dbReference type="NCBI Taxonomy" id="355587"/>
    <lineage>
        <taxon>Eukaryota</taxon>
        <taxon>Metazoa</taxon>
        <taxon>Ecdysozoa</taxon>
        <taxon>Arthropoda</taxon>
        <taxon>Hexapoda</taxon>
        <taxon>Insecta</taxon>
        <taxon>Pterygota</taxon>
        <taxon>Neoptera</taxon>
        <taxon>Paraneoptera</taxon>
        <taxon>Hemiptera</taxon>
        <taxon>Heteroptera</taxon>
        <taxon>Panheteroptera</taxon>
        <taxon>Cimicomorpha</taxon>
        <taxon>Miridae</taxon>
        <taxon>Dicyphina</taxon>
        <taxon>Nesidiocoris</taxon>
    </lineage>
</organism>
<name>A0ABN7BCB4_9HEMI</name>
<dbReference type="Proteomes" id="UP001307889">
    <property type="component" value="Chromosome 13"/>
</dbReference>
<evidence type="ECO:0000313" key="2">
    <source>
        <dbReference type="EMBL" id="BET02014.1"/>
    </source>
</evidence>
<evidence type="ECO:0000256" key="1">
    <source>
        <dbReference type="SAM" id="Coils"/>
    </source>
</evidence>
<proteinExistence type="predicted"/>
<reference evidence="2 3" key="1">
    <citation type="submission" date="2023-09" db="EMBL/GenBank/DDBJ databases">
        <title>Nesidiocoris tenuis whole genome shotgun sequence.</title>
        <authorList>
            <person name="Shibata T."/>
            <person name="Shimoda M."/>
            <person name="Kobayashi T."/>
            <person name="Uehara T."/>
        </authorList>
    </citation>
    <scope>NUCLEOTIDE SEQUENCE [LARGE SCALE GENOMIC DNA]</scope>
    <source>
        <strain evidence="2 3">Japan</strain>
    </source>
</reference>
<accession>A0ABN7BCB4</accession>
<protein>
    <submittedName>
        <fullName evidence="2">Uncharacterized protein</fullName>
    </submittedName>
</protein>